<dbReference type="EMBL" id="KL142368">
    <property type="protein sequence ID" value="KDR84605.1"/>
    <property type="molecule type" value="Genomic_DNA"/>
</dbReference>
<sequence length="226" mass="25055">MEIPPPAGQAFYPPPSATGHRELKHWEQPQSSNPNHHWKWCHSFLSSKHVLRSSRILNREQCPLLDDTYGTYSRGNRAGETGTPISHAGLEPTHQFQSGHKTGTWTGKFEAIAMLPPAISIQRRLRTQVVSIQRQLRSQVSASTSMTFRSYPRSSLSSPPSSHPPPSATGTSPLNLFRDLRLLPPTLLSQIHTTALLQRLGLQPENKAVTIGRPGRLKSTSEASFC</sequence>
<feature type="region of interest" description="Disordered" evidence="1">
    <location>
        <begin position="143"/>
        <end position="173"/>
    </location>
</feature>
<reference evidence="3" key="1">
    <citation type="journal article" date="2014" name="Proc. Natl. Acad. Sci. U.S.A.">
        <title>Extensive sampling of basidiomycete genomes demonstrates inadequacy of the white-rot/brown-rot paradigm for wood decay fungi.</title>
        <authorList>
            <person name="Riley R."/>
            <person name="Salamov A.A."/>
            <person name="Brown D.W."/>
            <person name="Nagy L.G."/>
            <person name="Floudas D."/>
            <person name="Held B.W."/>
            <person name="Levasseur A."/>
            <person name="Lombard V."/>
            <person name="Morin E."/>
            <person name="Otillar R."/>
            <person name="Lindquist E.A."/>
            <person name="Sun H."/>
            <person name="LaButti K.M."/>
            <person name="Schmutz J."/>
            <person name="Jabbour D."/>
            <person name="Luo H."/>
            <person name="Baker S.E."/>
            <person name="Pisabarro A.G."/>
            <person name="Walton J.D."/>
            <person name="Blanchette R.A."/>
            <person name="Henrissat B."/>
            <person name="Martin F."/>
            <person name="Cullen D."/>
            <person name="Hibbett D.S."/>
            <person name="Grigoriev I.V."/>
        </authorList>
    </citation>
    <scope>NUCLEOTIDE SEQUENCE [LARGE SCALE GENOMIC DNA]</scope>
    <source>
        <strain evidence="3">CBS 339.88</strain>
    </source>
</reference>
<gene>
    <name evidence="2" type="ORF">GALMADRAFT_718758</name>
</gene>
<evidence type="ECO:0000313" key="2">
    <source>
        <dbReference type="EMBL" id="KDR84605.1"/>
    </source>
</evidence>
<evidence type="ECO:0000313" key="3">
    <source>
        <dbReference type="Proteomes" id="UP000027222"/>
    </source>
</evidence>
<feature type="region of interest" description="Disordered" evidence="1">
    <location>
        <begin position="73"/>
        <end position="102"/>
    </location>
</feature>
<feature type="region of interest" description="Disordered" evidence="1">
    <location>
        <begin position="1"/>
        <end position="33"/>
    </location>
</feature>
<proteinExistence type="predicted"/>
<feature type="compositionally biased region" description="Low complexity" evidence="1">
    <location>
        <begin position="150"/>
        <end position="160"/>
    </location>
</feature>
<keyword evidence="3" id="KW-1185">Reference proteome</keyword>
<organism evidence="2 3">
    <name type="scientific">Galerina marginata (strain CBS 339.88)</name>
    <dbReference type="NCBI Taxonomy" id="685588"/>
    <lineage>
        <taxon>Eukaryota</taxon>
        <taxon>Fungi</taxon>
        <taxon>Dikarya</taxon>
        <taxon>Basidiomycota</taxon>
        <taxon>Agaricomycotina</taxon>
        <taxon>Agaricomycetes</taxon>
        <taxon>Agaricomycetidae</taxon>
        <taxon>Agaricales</taxon>
        <taxon>Agaricineae</taxon>
        <taxon>Strophariaceae</taxon>
        <taxon>Galerina</taxon>
    </lineage>
</organism>
<dbReference type="Proteomes" id="UP000027222">
    <property type="component" value="Unassembled WGS sequence"/>
</dbReference>
<name>A0A067TN12_GALM3</name>
<dbReference type="AlphaFoldDB" id="A0A067TN12"/>
<protein>
    <submittedName>
        <fullName evidence="2">Uncharacterized protein</fullName>
    </submittedName>
</protein>
<accession>A0A067TN12</accession>
<evidence type="ECO:0000256" key="1">
    <source>
        <dbReference type="SAM" id="MobiDB-lite"/>
    </source>
</evidence>
<dbReference type="HOGENOM" id="CLU_1224845_0_0_1"/>
<feature type="compositionally biased region" description="Pro residues" evidence="1">
    <location>
        <begin position="1"/>
        <end position="16"/>
    </location>
</feature>